<feature type="binding site" evidence="14">
    <location>
        <begin position="267"/>
        <end position="273"/>
    </location>
    <ligand>
        <name>S-adenosyl-L-methionine</name>
        <dbReference type="ChEBI" id="CHEBI:59789"/>
    </ligand>
</feature>
<keyword evidence="9 14" id="KW-0949">S-adenosyl-L-methionine</keyword>
<evidence type="ECO:0000256" key="5">
    <source>
        <dbReference type="ARBA" id="ARBA00022490"/>
    </source>
</evidence>
<gene>
    <name evidence="17" type="primary">rsmB</name>
    <name evidence="17" type="ORF">GJ668_02685</name>
</gene>
<reference evidence="17 18" key="1">
    <citation type="submission" date="2019-11" db="EMBL/GenBank/DDBJ databases">
        <title>Whole-genome sequence of the anaerobic purple sulfur bacterium Allochromatium palmeri DSM 15591.</title>
        <authorList>
            <person name="Kyndt J.A."/>
            <person name="Meyer T.E."/>
        </authorList>
    </citation>
    <scope>NUCLEOTIDE SEQUENCE [LARGE SCALE GENOMIC DNA]</scope>
    <source>
        <strain evidence="17 18">DSM 15591</strain>
    </source>
</reference>
<dbReference type="Gene3D" id="1.10.940.10">
    <property type="entry name" value="NusB-like"/>
    <property type="match status" value="1"/>
</dbReference>
<dbReference type="PROSITE" id="PS01153">
    <property type="entry name" value="NOL1_NOP2_SUN"/>
    <property type="match status" value="1"/>
</dbReference>
<dbReference type="InterPro" id="IPR001678">
    <property type="entry name" value="MeTrfase_RsmB-F_NOP2_dom"/>
</dbReference>
<dbReference type="PROSITE" id="PS51686">
    <property type="entry name" value="SAM_MT_RSMB_NOP"/>
    <property type="match status" value="1"/>
</dbReference>
<dbReference type="InterPro" id="IPR006027">
    <property type="entry name" value="NusB_RsmB_TIM44"/>
</dbReference>
<comment type="catalytic activity">
    <reaction evidence="13">
        <text>cytidine(967) in 16S rRNA + S-adenosyl-L-methionine = 5-methylcytidine(967) in 16S rRNA + S-adenosyl-L-homocysteine + H(+)</text>
        <dbReference type="Rhea" id="RHEA:42748"/>
        <dbReference type="Rhea" id="RHEA-COMP:10219"/>
        <dbReference type="Rhea" id="RHEA-COMP:10220"/>
        <dbReference type="ChEBI" id="CHEBI:15378"/>
        <dbReference type="ChEBI" id="CHEBI:57856"/>
        <dbReference type="ChEBI" id="CHEBI:59789"/>
        <dbReference type="ChEBI" id="CHEBI:74483"/>
        <dbReference type="ChEBI" id="CHEBI:82748"/>
        <dbReference type="EC" id="2.1.1.176"/>
    </reaction>
</comment>
<comment type="subcellular location">
    <subcellularLocation>
        <location evidence="2">Cytoplasm</location>
    </subcellularLocation>
</comment>
<dbReference type="Pfam" id="PF22458">
    <property type="entry name" value="RsmF-B_ferredox"/>
    <property type="match status" value="1"/>
</dbReference>
<evidence type="ECO:0000256" key="4">
    <source>
        <dbReference type="ARBA" id="ARBA00012140"/>
    </source>
</evidence>
<dbReference type="RefSeq" id="WP_155448569.1">
    <property type="nucleotide sequence ID" value="NZ_WNKT01000003.1"/>
</dbReference>
<evidence type="ECO:0000313" key="18">
    <source>
        <dbReference type="Proteomes" id="UP000434044"/>
    </source>
</evidence>
<feature type="domain" description="SAM-dependent MTase RsmB/NOP-type" evidence="16">
    <location>
        <begin position="177"/>
        <end position="447"/>
    </location>
</feature>
<dbReference type="InterPro" id="IPR049560">
    <property type="entry name" value="MeTrfase_RsmB-F_NOP2_cat"/>
</dbReference>
<dbReference type="GO" id="GO:0006355">
    <property type="term" value="P:regulation of DNA-templated transcription"/>
    <property type="evidence" value="ECO:0007669"/>
    <property type="project" value="InterPro"/>
</dbReference>
<accession>A0A6N8E9J9</accession>
<feature type="binding site" evidence="14">
    <location>
        <position position="336"/>
    </location>
    <ligand>
        <name>S-adenosyl-L-methionine</name>
        <dbReference type="ChEBI" id="CHEBI:59789"/>
    </ligand>
</feature>
<dbReference type="NCBIfam" id="TIGR00563">
    <property type="entry name" value="rsmB"/>
    <property type="match status" value="1"/>
</dbReference>
<protein>
    <recommendedName>
        <fullName evidence="4">16S rRNA (cytosine(967)-C(5))-methyltransferase</fullName>
        <ecNumber evidence="4">2.1.1.176</ecNumber>
    </recommendedName>
    <alternativeName>
        <fullName evidence="11">16S rRNA m5C967 methyltransferase</fullName>
    </alternativeName>
    <alternativeName>
        <fullName evidence="12">rRNA (cytosine-C(5)-)-methyltransferase RsmB</fullName>
    </alternativeName>
</protein>
<dbReference type="OrthoDB" id="9810297at2"/>
<evidence type="ECO:0000259" key="16">
    <source>
        <dbReference type="PROSITE" id="PS51686"/>
    </source>
</evidence>
<comment type="caution">
    <text evidence="17">The sequence shown here is derived from an EMBL/GenBank/DDBJ whole genome shotgun (WGS) entry which is preliminary data.</text>
</comment>
<evidence type="ECO:0000313" key="17">
    <source>
        <dbReference type="EMBL" id="MTW19998.1"/>
    </source>
</evidence>
<comment type="function">
    <text evidence="1">Specifically methylates the cytosine at position 967 (m5C967) of 16S rRNA.</text>
</comment>
<dbReference type="FunFam" id="3.40.50.150:FF:000022">
    <property type="entry name" value="Ribosomal RNA small subunit methyltransferase B"/>
    <property type="match status" value="1"/>
</dbReference>
<organism evidence="17 18">
    <name type="scientific">Allochromatium palmeri</name>
    <dbReference type="NCBI Taxonomy" id="231048"/>
    <lineage>
        <taxon>Bacteria</taxon>
        <taxon>Pseudomonadati</taxon>
        <taxon>Pseudomonadota</taxon>
        <taxon>Gammaproteobacteria</taxon>
        <taxon>Chromatiales</taxon>
        <taxon>Chromatiaceae</taxon>
        <taxon>Allochromatium</taxon>
    </lineage>
</organism>
<name>A0A6N8E9J9_9GAMM</name>
<keyword evidence="5" id="KW-0963">Cytoplasm</keyword>
<dbReference type="CDD" id="cd02440">
    <property type="entry name" value="AdoMet_MTases"/>
    <property type="match status" value="1"/>
</dbReference>
<dbReference type="InterPro" id="IPR023267">
    <property type="entry name" value="RCMT"/>
</dbReference>
<dbReference type="Gene3D" id="3.40.50.150">
    <property type="entry name" value="Vaccinia Virus protein VP39"/>
    <property type="match status" value="1"/>
</dbReference>
<dbReference type="InterPro" id="IPR029063">
    <property type="entry name" value="SAM-dependent_MTases_sf"/>
</dbReference>
<dbReference type="Gene3D" id="3.30.70.1170">
    <property type="entry name" value="Sun protein, domain 3"/>
    <property type="match status" value="1"/>
</dbReference>
<dbReference type="SUPFAM" id="SSF48013">
    <property type="entry name" value="NusB-like"/>
    <property type="match status" value="1"/>
</dbReference>
<feature type="binding site" evidence="14">
    <location>
        <position position="317"/>
    </location>
    <ligand>
        <name>S-adenosyl-L-methionine</name>
        <dbReference type="ChEBI" id="CHEBI:59789"/>
    </ligand>
</feature>
<dbReference type="PRINTS" id="PR02008">
    <property type="entry name" value="RCMTFAMILY"/>
</dbReference>
<keyword evidence="8 14" id="KW-0808">Transferase</keyword>
<evidence type="ECO:0000256" key="14">
    <source>
        <dbReference type="PROSITE-ProRule" id="PRU01023"/>
    </source>
</evidence>
<dbReference type="AlphaFoldDB" id="A0A6N8E9J9"/>
<dbReference type="InterPro" id="IPR054728">
    <property type="entry name" value="RsmB-like_ferredoxin"/>
</dbReference>
<evidence type="ECO:0000256" key="15">
    <source>
        <dbReference type="SAM" id="MobiDB-lite"/>
    </source>
</evidence>
<evidence type="ECO:0000256" key="3">
    <source>
        <dbReference type="ARBA" id="ARBA00007494"/>
    </source>
</evidence>
<dbReference type="SUPFAM" id="SSF53335">
    <property type="entry name" value="S-adenosyl-L-methionine-dependent methyltransferases"/>
    <property type="match status" value="1"/>
</dbReference>
<dbReference type="Gene3D" id="1.10.287.730">
    <property type="entry name" value="Helix hairpin bin"/>
    <property type="match status" value="1"/>
</dbReference>
<evidence type="ECO:0000256" key="2">
    <source>
        <dbReference type="ARBA" id="ARBA00004496"/>
    </source>
</evidence>
<dbReference type="PANTHER" id="PTHR22807:SF61">
    <property type="entry name" value="NOL1_NOP2_SUN FAMILY PROTEIN _ ANTITERMINATION NUSB DOMAIN-CONTAINING PROTEIN"/>
    <property type="match status" value="1"/>
</dbReference>
<proteinExistence type="inferred from homology"/>
<keyword evidence="7 14" id="KW-0489">Methyltransferase</keyword>
<evidence type="ECO:0000256" key="9">
    <source>
        <dbReference type="ARBA" id="ARBA00022691"/>
    </source>
</evidence>
<evidence type="ECO:0000256" key="10">
    <source>
        <dbReference type="ARBA" id="ARBA00022884"/>
    </source>
</evidence>
<evidence type="ECO:0000256" key="7">
    <source>
        <dbReference type="ARBA" id="ARBA00022603"/>
    </source>
</evidence>
<evidence type="ECO:0000256" key="8">
    <source>
        <dbReference type="ARBA" id="ARBA00022679"/>
    </source>
</evidence>
<evidence type="ECO:0000256" key="12">
    <source>
        <dbReference type="ARBA" id="ARBA00031088"/>
    </source>
</evidence>
<feature type="binding site" evidence="14">
    <location>
        <position position="291"/>
    </location>
    <ligand>
        <name>S-adenosyl-L-methionine</name>
        <dbReference type="ChEBI" id="CHEBI:59789"/>
    </ligand>
</feature>
<evidence type="ECO:0000256" key="11">
    <source>
        <dbReference type="ARBA" id="ARBA00030399"/>
    </source>
</evidence>
<feature type="region of interest" description="Disordered" evidence="15">
    <location>
        <begin position="1"/>
        <end position="20"/>
    </location>
</feature>
<dbReference type="InterPro" id="IPR035926">
    <property type="entry name" value="NusB-like_sf"/>
</dbReference>
<dbReference type="GO" id="GO:0005829">
    <property type="term" value="C:cytosol"/>
    <property type="evidence" value="ECO:0007669"/>
    <property type="project" value="TreeGrafter"/>
</dbReference>
<dbReference type="NCBIfam" id="NF008149">
    <property type="entry name" value="PRK10901.1"/>
    <property type="match status" value="1"/>
</dbReference>
<dbReference type="InterPro" id="IPR004573">
    <property type="entry name" value="rRNA_ssu_MeTfrase_B"/>
</dbReference>
<dbReference type="Pfam" id="PF01189">
    <property type="entry name" value="Methyltr_RsmB-F"/>
    <property type="match status" value="1"/>
</dbReference>
<keyword evidence="6" id="KW-0698">rRNA processing</keyword>
<dbReference type="GO" id="GO:0009383">
    <property type="term" value="F:rRNA (cytosine-C5-)-methyltransferase activity"/>
    <property type="evidence" value="ECO:0007669"/>
    <property type="project" value="TreeGrafter"/>
</dbReference>
<evidence type="ECO:0000256" key="13">
    <source>
        <dbReference type="ARBA" id="ARBA00047283"/>
    </source>
</evidence>
<evidence type="ECO:0000256" key="6">
    <source>
        <dbReference type="ARBA" id="ARBA00022552"/>
    </source>
</evidence>
<dbReference type="GO" id="GO:0003723">
    <property type="term" value="F:RNA binding"/>
    <property type="evidence" value="ECO:0007669"/>
    <property type="project" value="UniProtKB-UniRule"/>
</dbReference>
<sequence>MAERRSPHTPMAGAPGAESRAAAARALHAVLDRGQSLTRVLQVDRTPRSPADQALVQEMVYGALRMLPRLRLIASRLLDRPLKPRDSDLQALILIGLYQIGFMKTPAHAAVSATVEAARQLGKPRLAGLVNALLRRFLRERETLLAWTDTQPEARWLFPDWLLERLRADWPEDWESIVLASNARAPMALRVNPRRQERAAYLAELDAAGIGARAIDGLDTGVLLDQPRAMRELPGFNEGRVSIQDSGAQLAARLLDAQPGERVLDACAAPGGKTAAILERAGNALDLVAIDSDETRLATVGATLDRLGLAAQVHVDDAADPRGDWTARPFDRILLDVPCSATGVIRRHPDIKWLRRPEDIAALAATQSRMLDAIWPLLRPGGRLLYATCSLLAEENERQVEAFLARQPEAHALTLDTDWGQARAVGRQLLPLPDGQDGFFYAVLAKAAS</sequence>
<comment type="similarity">
    <text evidence="3 14">Belongs to the class I-like SAM-binding methyltransferase superfamily. RsmB/NOP family.</text>
</comment>
<dbReference type="PANTHER" id="PTHR22807">
    <property type="entry name" value="NOP2 YEAST -RELATED NOL1/NOP2/FMU SUN DOMAIN-CONTAINING"/>
    <property type="match status" value="1"/>
</dbReference>
<dbReference type="Proteomes" id="UP000434044">
    <property type="component" value="Unassembled WGS sequence"/>
</dbReference>
<keyword evidence="18" id="KW-1185">Reference proteome</keyword>
<dbReference type="GO" id="GO:0070475">
    <property type="term" value="P:rRNA base methylation"/>
    <property type="evidence" value="ECO:0007669"/>
    <property type="project" value="TreeGrafter"/>
</dbReference>
<dbReference type="InterPro" id="IPR018314">
    <property type="entry name" value="RsmB/NOL1/NOP2-like_CS"/>
</dbReference>
<dbReference type="Pfam" id="PF01029">
    <property type="entry name" value="NusB"/>
    <property type="match status" value="1"/>
</dbReference>
<evidence type="ECO:0000256" key="1">
    <source>
        <dbReference type="ARBA" id="ARBA00002724"/>
    </source>
</evidence>
<dbReference type="EMBL" id="WNKT01000003">
    <property type="protein sequence ID" value="MTW19998.1"/>
    <property type="molecule type" value="Genomic_DNA"/>
</dbReference>
<feature type="active site" description="Nucleophile" evidence="14">
    <location>
        <position position="389"/>
    </location>
</feature>
<dbReference type="EC" id="2.1.1.176" evidence="4"/>
<keyword evidence="10 14" id="KW-0694">RNA-binding</keyword>